<gene>
    <name evidence="1" type="ORF">SAMN05216175_101515</name>
</gene>
<protein>
    <recommendedName>
        <fullName evidence="3">DUF1223 domain-containing protein</fullName>
    </recommendedName>
</protein>
<dbReference type="STRING" id="1045558.SAMN05216175_101515"/>
<organism evidence="1 2">
    <name type="scientific">Neptunomonas qingdaonensis</name>
    <dbReference type="NCBI Taxonomy" id="1045558"/>
    <lineage>
        <taxon>Bacteria</taxon>
        <taxon>Pseudomonadati</taxon>
        <taxon>Pseudomonadota</taxon>
        <taxon>Gammaproteobacteria</taxon>
        <taxon>Oceanospirillales</taxon>
        <taxon>Oceanospirillaceae</taxon>
        <taxon>Neptunomonas</taxon>
    </lineage>
</organism>
<sequence>MVGGLSPLAATATQLFEQSGSVPQLIQLYTSEGCSSCPPADRNLRALLNDPKLWTQRLPVAFHVDYWDYIGWKDPYAQPQFKERQYALKKSGAIESIYTPGWVVDGKEWKGFFLGQALPAPPSRQGGKLKVEVNDNQQVTVSYQGVPNSPDSDPITAHLVLLSFNQTSHITAGENSGKTLQHDFVAVQELQSVNQTPEWRFSLPGSDLSTQKAMVVWLTSENSPQPLQATGGWLE</sequence>
<evidence type="ECO:0000313" key="1">
    <source>
        <dbReference type="EMBL" id="SFF88365.1"/>
    </source>
</evidence>
<proteinExistence type="predicted"/>
<name>A0A1I2MA54_9GAMM</name>
<dbReference type="EMBL" id="FOOU01000001">
    <property type="protein sequence ID" value="SFF88365.1"/>
    <property type="molecule type" value="Genomic_DNA"/>
</dbReference>
<dbReference type="InterPro" id="IPR010634">
    <property type="entry name" value="DUF1223"/>
</dbReference>
<dbReference type="AlphaFoldDB" id="A0A1I2MA54"/>
<dbReference type="InterPro" id="IPR036249">
    <property type="entry name" value="Thioredoxin-like_sf"/>
</dbReference>
<dbReference type="PANTHER" id="PTHR36057">
    <property type="match status" value="1"/>
</dbReference>
<evidence type="ECO:0008006" key="3">
    <source>
        <dbReference type="Google" id="ProtNLM"/>
    </source>
</evidence>
<dbReference type="Proteomes" id="UP000198623">
    <property type="component" value="Unassembled WGS sequence"/>
</dbReference>
<dbReference type="SUPFAM" id="SSF52833">
    <property type="entry name" value="Thioredoxin-like"/>
    <property type="match status" value="1"/>
</dbReference>
<reference evidence="2" key="1">
    <citation type="submission" date="2016-10" db="EMBL/GenBank/DDBJ databases">
        <authorList>
            <person name="Varghese N."/>
            <person name="Submissions S."/>
        </authorList>
    </citation>
    <scope>NUCLEOTIDE SEQUENCE [LARGE SCALE GENOMIC DNA]</scope>
    <source>
        <strain evidence="2">CGMCC 1.10971</strain>
    </source>
</reference>
<dbReference type="Pfam" id="PF06764">
    <property type="entry name" value="DUF1223"/>
    <property type="match status" value="1"/>
</dbReference>
<accession>A0A1I2MA54</accession>
<evidence type="ECO:0000313" key="2">
    <source>
        <dbReference type="Proteomes" id="UP000198623"/>
    </source>
</evidence>
<keyword evidence="2" id="KW-1185">Reference proteome</keyword>
<dbReference type="PANTHER" id="PTHR36057:SF1">
    <property type="entry name" value="LIPOPROTEIN LIPID ATTACHMENT SITE-LIKE PROTEIN, PUTATIVE (DUF1223)-RELATED"/>
    <property type="match status" value="1"/>
</dbReference>